<dbReference type="GO" id="GO:0016705">
    <property type="term" value="F:oxidoreductase activity, acting on paired donors, with incorporation or reduction of molecular oxygen"/>
    <property type="evidence" value="ECO:0007669"/>
    <property type="project" value="InterPro"/>
</dbReference>
<comment type="cofactor">
    <cofactor evidence="1">
        <name>heme</name>
        <dbReference type="ChEBI" id="CHEBI:30413"/>
    </cofactor>
</comment>
<comment type="caution">
    <text evidence="16">The sequence shown here is derived from an EMBL/GenBank/DDBJ whole genome shotgun (WGS) entry which is preliminary data.</text>
</comment>
<evidence type="ECO:0000256" key="11">
    <source>
        <dbReference type="ARBA" id="ARBA00023125"/>
    </source>
</evidence>
<keyword evidence="8" id="KW-0408">Iron</keyword>
<dbReference type="EMBL" id="VEPZ02000823">
    <property type="protein sequence ID" value="KAE8717570.1"/>
    <property type="molecule type" value="Genomic_DNA"/>
</dbReference>
<name>A0A6A3BKN1_HIBSY</name>
<protein>
    <submittedName>
        <fullName evidence="16">Mitochondrial transcription termination factor family protein</fullName>
    </submittedName>
</protein>
<evidence type="ECO:0000256" key="9">
    <source>
        <dbReference type="ARBA" id="ARBA00023015"/>
    </source>
</evidence>
<feature type="region of interest" description="Disordered" evidence="15">
    <location>
        <begin position="1"/>
        <end position="43"/>
    </location>
</feature>
<evidence type="ECO:0000313" key="16">
    <source>
        <dbReference type="EMBL" id="KAE8717570.1"/>
    </source>
</evidence>
<feature type="compositionally biased region" description="Basic residues" evidence="15">
    <location>
        <begin position="250"/>
        <end position="271"/>
    </location>
</feature>
<proteinExistence type="inferred from homology"/>
<dbReference type="Pfam" id="PF00067">
    <property type="entry name" value="p450"/>
    <property type="match status" value="1"/>
</dbReference>
<feature type="region of interest" description="Disordered" evidence="15">
    <location>
        <begin position="475"/>
        <end position="510"/>
    </location>
</feature>
<dbReference type="GO" id="GO:0005634">
    <property type="term" value="C:nucleus"/>
    <property type="evidence" value="ECO:0007669"/>
    <property type="project" value="UniProtKB-SubCell"/>
</dbReference>
<dbReference type="PANTHER" id="PTHR47943:SF2">
    <property type="entry name" value="CYTOCHROME P450"/>
    <property type="match status" value="1"/>
</dbReference>
<evidence type="ECO:0000256" key="1">
    <source>
        <dbReference type="ARBA" id="ARBA00001971"/>
    </source>
</evidence>
<reference evidence="16" key="1">
    <citation type="submission" date="2019-09" db="EMBL/GenBank/DDBJ databases">
        <title>Draft genome information of white flower Hibiscus syriacus.</title>
        <authorList>
            <person name="Kim Y.-M."/>
        </authorList>
    </citation>
    <scope>NUCLEOTIDE SEQUENCE [LARGE SCALE GENOMIC DNA]</scope>
    <source>
        <strain evidence="16">YM2019G1</strain>
    </source>
</reference>
<evidence type="ECO:0000256" key="3">
    <source>
        <dbReference type="ARBA" id="ARBA00004370"/>
    </source>
</evidence>
<dbReference type="GO" id="GO:0020037">
    <property type="term" value="F:heme binding"/>
    <property type="evidence" value="ECO:0007669"/>
    <property type="project" value="InterPro"/>
</dbReference>
<evidence type="ECO:0000256" key="13">
    <source>
        <dbReference type="ARBA" id="ARBA00023163"/>
    </source>
</evidence>
<dbReference type="InterPro" id="IPR002401">
    <property type="entry name" value="Cyt_P450_E_grp-I"/>
</dbReference>
<dbReference type="GO" id="GO:0003677">
    <property type="term" value="F:DNA binding"/>
    <property type="evidence" value="ECO:0007669"/>
    <property type="project" value="UniProtKB-KW"/>
</dbReference>
<keyword evidence="17" id="KW-1185">Reference proteome</keyword>
<comment type="similarity">
    <text evidence="4">Belongs to the cytochrome P450 family.</text>
</comment>
<evidence type="ECO:0000256" key="8">
    <source>
        <dbReference type="ARBA" id="ARBA00023004"/>
    </source>
</evidence>
<dbReference type="SUPFAM" id="SSF101936">
    <property type="entry name" value="DNA-binding pseudobarrel domain"/>
    <property type="match status" value="1"/>
</dbReference>
<dbReference type="InterPro" id="IPR015300">
    <property type="entry name" value="DNA-bd_pseudobarrel_sf"/>
</dbReference>
<comment type="subcellular location">
    <subcellularLocation>
        <location evidence="3">Membrane</location>
    </subcellularLocation>
    <subcellularLocation>
        <location evidence="2">Nucleus</location>
    </subcellularLocation>
</comment>
<gene>
    <name evidence="16" type="ORF">F3Y22_tig00110044pilonHSYRG00211</name>
</gene>
<keyword evidence="14" id="KW-0539">Nucleus</keyword>
<evidence type="ECO:0000313" key="17">
    <source>
        <dbReference type="Proteomes" id="UP000436088"/>
    </source>
</evidence>
<dbReference type="PRINTS" id="PR00463">
    <property type="entry name" value="EP450I"/>
</dbReference>
<evidence type="ECO:0000256" key="7">
    <source>
        <dbReference type="ARBA" id="ARBA00023002"/>
    </source>
</evidence>
<dbReference type="GO" id="GO:0016020">
    <property type="term" value="C:membrane"/>
    <property type="evidence" value="ECO:0007669"/>
    <property type="project" value="UniProtKB-SubCell"/>
</dbReference>
<keyword evidence="10" id="KW-0503">Monooxygenase</keyword>
<accession>A0A6A3BKN1</accession>
<evidence type="ECO:0000256" key="12">
    <source>
        <dbReference type="ARBA" id="ARBA00023136"/>
    </source>
</evidence>
<dbReference type="InterPro" id="IPR001128">
    <property type="entry name" value="Cyt_P450"/>
</dbReference>
<dbReference type="GO" id="GO:0004497">
    <property type="term" value="F:monooxygenase activity"/>
    <property type="evidence" value="ECO:0007669"/>
    <property type="project" value="UniProtKB-KW"/>
</dbReference>
<dbReference type="AlphaFoldDB" id="A0A6A3BKN1"/>
<evidence type="ECO:0000256" key="2">
    <source>
        <dbReference type="ARBA" id="ARBA00004123"/>
    </source>
</evidence>
<evidence type="ECO:0000256" key="4">
    <source>
        <dbReference type="ARBA" id="ARBA00010617"/>
    </source>
</evidence>
<dbReference type="GO" id="GO:0005506">
    <property type="term" value="F:iron ion binding"/>
    <property type="evidence" value="ECO:0007669"/>
    <property type="project" value="InterPro"/>
</dbReference>
<organism evidence="16 17">
    <name type="scientific">Hibiscus syriacus</name>
    <name type="common">Rose of Sharon</name>
    <dbReference type="NCBI Taxonomy" id="106335"/>
    <lineage>
        <taxon>Eukaryota</taxon>
        <taxon>Viridiplantae</taxon>
        <taxon>Streptophyta</taxon>
        <taxon>Embryophyta</taxon>
        <taxon>Tracheophyta</taxon>
        <taxon>Spermatophyta</taxon>
        <taxon>Magnoliopsida</taxon>
        <taxon>eudicotyledons</taxon>
        <taxon>Gunneridae</taxon>
        <taxon>Pentapetalae</taxon>
        <taxon>rosids</taxon>
        <taxon>malvids</taxon>
        <taxon>Malvales</taxon>
        <taxon>Malvaceae</taxon>
        <taxon>Malvoideae</taxon>
        <taxon>Hibiscus</taxon>
    </lineage>
</organism>
<dbReference type="PANTHER" id="PTHR47943">
    <property type="entry name" value="CYTOCHROME P450 93A3-LIKE"/>
    <property type="match status" value="1"/>
</dbReference>
<evidence type="ECO:0000256" key="5">
    <source>
        <dbReference type="ARBA" id="ARBA00022617"/>
    </source>
</evidence>
<evidence type="ECO:0000256" key="15">
    <source>
        <dbReference type="SAM" id="MobiDB-lite"/>
    </source>
</evidence>
<keyword evidence="12" id="KW-0472">Membrane</keyword>
<keyword evidence="9" id="KW-0805">Transcription regulation</keyword>
<keyword evidence="6" id="KW-0479">Metal-binding</keyword>
<keyword evidence="5" id="KW-0349">Heme</keyword>
<dbReference type="Gene3D" id="2.40.330.10">
    <property type="entry name" value="DNA-binding pseudobarrel domain"/>
    <property type="match status" value="1"/>
</dbReference>
<dbReference type="Gene3D" id="1.10.630.10">
    <property type="entry name" value="Cytochrome P450"/>
    <property type="match status" value="1"/>
</dbReference>
<dbReference type="Proteomes" id="UP000436088">
    <property type="component" value="Unassembled WGS sequence"/>
</dbReference>
<sequence length="894" mass="101870">MEEEKPLPFDFMGVGGDTRDREINPEQRFTTSSSSSTTNKEIGGEIHCTEKKKNSGALPSFSTMEGGQLVVFDFMGVMGDTRREREINPGREESNFLLDLSHSLATTGREDIHCKKSESYTKMCYMEKNNGAFPFESSNAATDGRISLELSPSKTDMGKQVIEYKESDNRYTRNIDARNMICMKKKNSGALSHEPTDLSLKVSPAVNKSWGFEVGECSNMNHHNLNKSCSMSQHFDGALTLLALNDDFKSHKKRKPMKNPKHSSTINKRRRVEPEAVPRRPMADHLRVGPANDPWVIKKGLFKSDLGDNSRLLLASELVESHILPHWDADRRAQIHNGLQVLIYDCDTNSEHAMIFKRWGNGAYVLIKKWIQNFVSRRDLKLNDQIGLYWDIDPPTIIPCEKQSRHRLLRFQLELRVNLFQAFSADDFQNMATLNVEEFLSFCSRKKWRVKAGNAVESEFVGQPVVLEERRNPTLSDDSTVKQTHEECESEGEAKIEHPNGGIDEETRSSTISPRVWPHHALTLLLDARHRRLIPEAVELLLKTHDLVFASRPPLEASKYISYNQQNRVFSAYDSYWRNMCKMCTLELLSNYKISSFRSMRKQELDLLVHRIREAAGGGVAVDFRIDVTIREGMQIAAALNLADYIPQIRGPDLQGLTKRMKIIAKDFDDFFEKIIEEHVQSQDENRVKDFVDIMLGFMGSEEAHEYCVDRDAIKAIILDMLAASMNTSAATIDWTMAELMRHPQVTKKLQKELKDVAGTKRTVEESDLENLEYLDMVMKESFRLHPVGPLLVPHAAREDCTVNGFHIAKDARILVNAWAIGRDERVWTDAEKSQRMPRNATGTHRRSAQLVHCFDWELPDNMSATALDMSEEFGPVCPRAKHLAAIPAWSLIT</sequence>
<evidence type="ECO:0000256" key="14">
    <source>
        <dbReference type="ARBA" id="ARBA00023242"/>
    </source>
</evidence>
<dbReference type="InterPro" id="IPR036396">
    <property type="entry name" value="Cyt_P450_sf"/>
</dbReference>
<keyword evidence="11" id="KW-0238">DNA-binding</keyword>
<keyword evidence="13" id="KW-0804">Transcription</keyword>
<keyword evidence="7" id="KW-0560">Oxidoreductase</keyword>
<evidence type="ECO:0000256" key="10">
    <source>
        <dbReference type="ARBA" id="ARBA00023033"/>
    </source>
</evidence>
<dbReference type="SUPFAM" id="SSF48264">
    <property type="entry name" value="Cytochrome P450"/>
    <property type="match status" value="1"/>
</dbReference>
<evidence type="ECO:0000256" key="6">
    <source>
        <dbReference type="ARBA" id="ARBA00022723"/>
    </source>
</evidence>
<feature type="compositionally biased region" description="Basic and acidic residues" evidence="15">
    <location>
        <begin position="479"/>
        <end position="498"/>
    </location>
</feature>
<feature type="region of interest" description="Disordered" evidence="15">
    <location>
        <begin position="250"/>
        <end position="276"/>
    </location>
</feature>